<evidence type="ECO:0000313" key="2">
    <source>
        <dbReference type="EMBL" id="MDG3004543.1"/>
    </source>
</evidence>
<protein>
    <submittedName>
        <fullName evidence="2">Phage holin family protein</fullName>
    </submittedName>
</protein>
<keyword evidence="3" id="KW-1185">Reference proteome</keyword>
<name>A0ABT6FAY2_9BACT</name>
<keyword evidence="1" id="KW-1133">Transmembrane helix</keyword>
<proteinExistence type="predicted"/>
<dbReference type="EMBL" id="JARRAG010000002">
    <property type="protein sequence ID" value="MDG3004543.1"/>
    <property type="molecule type" value="Genomic_DNA"/>
</dbReference>
<comment type="caution">
    <text evidence="2">The sequence shown here is derived from an EMBL/GenBank/DDBJ whole genome shotgun (WGS) entry which is preliminary data.</text>
</comment>
<feature type="transmembrane region" description="Helical" evidence="1">
    <location>
        <begin position="45"/>
        <end position="68"/>
    </location>
</feature>
<accession>A0ABT6FAY2</accession>
<dbReference type="Proteomes" id="UP001216907">
    <property type="component" value="Unassembled WGS sequence"/>
</dbReference>
<dbReference type="InterPro" id="IPR009937">
    <property type="entry name" value="Phage_holin_3_6"/>
</dbReference>
<dbReference type="Pfam" id="PF07332">
    <property type="entry name" value="Phage_holin_3_6"/>
    <property type="match status" value="1"/>
</dbReference>
<dbReference type="RefSeq" id="WP_277860898.1">
    <property type="nucleotide sequence ID" value="NZ_JARRAG010000002.1"/>
</dbReference>
<reference evidence="2 3" key="1">
    <citation type="submission" date="2023-03" db="EMBL/GenBank/DDBJ databases">
        <title>Paludisphaera mucosa sp. nov. a novel planctomycete from northern fen.</title>
        <authorList>
            <person name="Ivanova A."/>
        </authorList>
    </citation>
    <scope>NUCLEOTIDE SEQUENCE [LARGE SCALE GENOMIC DNA]</scope>
    <source>
        <strain evidence="2 3">Pla2</strain>
    </source>
</reference>
<evidence type="ECO:0000313" key="3">
    <source>
        <dbReference type="Proteomes" id="UP001216907"/>
    </source>
</evidence>
<organism evidence="2 3">
    <name type="scientific">Paludisphaera mucosa</name>
    <dbReference type="NCBI Taxonomy" id="3030827"/>
    <lineage>
        <taxon>Bacteria</taxon>
        <taxon>Pseudomonadati</taxon>
        <taxon>Planctomycetota</taxon>
        <taxon>Planctomycetia</taxon>
        <taxon>Isosphaerales</taxon>
        <taxon>Isosphaeraceae</taxon>
        <taxon>Paludisphaera</taxon>
    </lineage>
</organism>
<feature type="transmembrane region" description="Helical" evidence="1">
    <location>
        <begin position="80"/>
        <end position="102"/>
    </location>
</feature>
<keyword evidence="1" id="KW-0472">Membrane</keyword>
<keyword evidence="1" id="KW-0812">Transmembrane</keyword>
<sequence>MAHDETNPLVERIEPIAHDAGQLVELHAALIKSEFRQAAGAVAPALTSIGAGAGLAATGGLFAALALVHGLQRSTRLPLWGCYGLVGGLLGAAGAGLAASGVKRLGGIDLVPRETIATLKEDLEWALGKK</sequence>
<gene>
    <name evidence="2" type="ORF">PZE19_12220</name>
</gene>
<evidence type="ECO:0000256" key="1">
    <source>
        <dbReference type="SAM" id="Phobius"/>
    </source>
</evidence>